<evidence type="ECO:0000259" key="1">
    <source>
        <dbReference type="PROSITE" id="PS51832"/>
    </source>
</evidence>
<sequence>MKLFKTKRKRPEVVEIATKRRLHVSHLELGMYICELDRPWRQTDFLFQGFPLLKLEHIQAVRERCDYVFVDDTRRVPVDQGQMIVPSATPLRVTRKMTRIPLSLEVQEAREAYLSSTLVLDQVLLDVQQGRAIDTKACQALVKRNLESMLRNESAMLWLTRLKSQDLYTSLHCLSVSILAMGFGTHLGLADDKIELLGIAGLLHDVGKMKIDPAILNKPGKLTEEEFKHIKLHPTFGFQALCSQEDIPAAAIQAAHGHHERLDGKGYPQGLDHYQIPFTTRVITIVDAFDAITSHRAYDNARPIQAAYDVLRSSAGQQFDEALVHEFIRWLGVFPVGTLVELHTGEVGLVLEKHAHLHLRPKVVVLRGANKMPCEPRYLDLSQLTVDADGTPYRISSGIPDGSYGLFIADPQLQTILHPELLAVLELELEPETVEG</sequence>
<dbReference type="Gene3D" id="1.10.3210.10">
    <property type="entry name" value="Hypothetical protein af1432"/>
    <property type="match status" value="1"/>
</dbReference>
<dbReference type="InterPro" id="IPR021812">
    <property type="entry name" value="DUF3391"/>
</dbReference>
<protein>
    <submittedName>
        <fullName evidence="2">HD-GYP domain-containing protein (C-di-GMP phosphodiesterase class II)</fullName>
    </submittedName>
</protein>
<dbReference type="GO" id="GO:0008081">
    <property type="term" value="F:phosphoric diester hydrolase activity"/>
    <property type="evidence" value="ECO:0007669"/>
    <property type="project" value="UniProtKB-ARBA"/>
</dbReference>
<gene>
    <name evidence="2" type="ORF">A9A72_122607</name>
</gene>
<accession>A0A5S5BEK3</accession>
<dbReference type="InterPro" id="IPR003607">
    <property type="entry name" value="HD/PDEase_dom"/>
</dbReference>
<dbReference type="AlphaFoldDB" id="A0A5S5BEK3"/>
<evidence type="ECO:0000313" key="2">
    <source>
        <dbReference type="EMBL" id="TYP65471.1"/>
    </source>
</evidence>
<proteinExistence type="predicted"/>
<dbReference type="Pfam" id="PF13487">
    <property type="entry name" value="HD_5"/>
    <property type="match status" value="1"/>
</dbReference>
<dbReference type="CDD" id="cd00077">
    <property type="entry name" value="HDc"/>
    <property type="match status" value="1"/>
</dbReference>
<dbReference type="PANTHER" id="PTHR43155">
    <property type="entry name" value="CYCLIC DI-GMP PHOSPHODIESTERASE PA4108-RELATED"/>
    <property type="match status" value="1"/>
</dbReference>
<dbReference type="Pfam" id="PF11871">
    <property type="entry name" value="DUF3391"/>
    <property type="match status" value="1"/>
</dbReference>
<reference evidence="2 3" key="1">
    <citation type="submission" date="2019-07" db="EMBL/GenBank/DDBJ databases">
        <title>Deep subsurface shale carbon reservoir microbial communities from Ohio and West Virginia, USA.</title>
        <authorList>
            <person name="Wrighton K."/>
        </authorList>
    </citation>
    <scope>NUCLEOTIDE SEQUENCE [LARGE SCALE GENOMIC DNA]</scope>
    <source>
        <strain evidence="2 3">NP_8Ht</strain>
    </source>
</reference>
<dbReference type="OrthoDB" id="9802066at2"/>
<dbReference type="RefSeq" id="WP_148924851.1">
    <property type="nucleotide sequence ID" value="NZ_VNHQ01000012.1"/>
</dbReference>
<dbReference type="SMART" id="SM00471">
    <property type="entry name" value="HDc"/>
    <property type="match status" value="1"/>
</dbReference>
<comment type="caution">
    <text evidence="2">The sequence shown here is derived from an EMBL/GenBank/DDBJ whole genome shotgun (WGS) entry which is preliminary data.</text>
</comment>
<dbReference type="Proteomes" id="UP000324282">
    <property type="component" value="Unassembled WGS sequence"/>
</dbReference>
<dbReference type="EMBL" id="VNHQ01000012">
    <property type="protein sequence ID" value="TYP65471.1"/>
    <property type="molecule type" value="Genomic_DNA"/>
</dbReference>
<dbReference type="PANTHER" id="PTHR43155:SF2">
    <property type="entry name" value="CYCLIC DI-GMP PHOSPHODIESTERASE PA4108"/>
    <property type="match status" value="1"/>
</dbReference>
<feature type="domain" description="HD-GYP" evidence="1">
    <location>
        <begin position="147"/>
        <end position="343"/>
    </location>
</feature>
<evidence type="ECO:0000313" key="3">
    <source>
        <dbReference type="Proteomes" id="UP000324282"/>
    </source>
</evidence>
<dbReference type="InterPro" id="IPR037522">
    <property type="entry name" value="HD_GYP_dom"/>
</dbReference>
<organism evidence="2 3">
    <name type="scientific">Stutzerimonas stutzeri</name>
    <name type="common">Pseudomonas stutzeri</name>
    <dbReference type="NCBI Taxonomy" id="316"/>
    <lineage>
        <taxon>Bacteria</taxon>
        <taxon>Pseudomonadati</taxon>
        <taxon>Pseudomonadota</taxon>
        <taxon>Gammaproteobacteria</taxon>
        <taxon>Pseudomonadales</taxon>
        <taxon>Pseudomonadaceae</taxon>
        <taxon>Stutzerimonas</taxon>
    </lineage>
</organism>
<dbReference type="PROSITE" id="PS51832">
    <property type="entry name" value="HD_GYP"/>
    <property type="match status" value="1"/>
</dbReference>
<name>A0A5S5BEK3_STUST</name>
<dbReference type="SUPFAM" id="SSF109604">
    <property type="entry name" value="HD-domain/PDEase-like"/>
    <property type="match status" value="1"/>
</dbReference>